<feature type="transmembrane region" description="Helical" evidence="18">
    <location>
        <begin position="149"/>
        <end position="176"/>
    </location>
</feature>
<evidence type="ECO:0000256" key="6">
    <source>
        <dbReference type="ARBA" id="ARBA00022660"/>
    </source>
</evidence>
<dbReference type="EMBL" id="MK455837">
    <property type="protein sequence ID" value="QGI24383.1"/>
    <property type="molecule type" value="Genomic_DNA"/>
</dbReference>
<dbReference type="RefSeq" id="YP_009711073.1">
    <property type="nucleotide sequence ID" value="NC_045216.1"/>
</dbReference>
<keyword evidence="15 18" id="KW-0472">Membrane</keyword>
<evidence type="ECO:0000256" key="8">
    <source>
        <dbReference type="ARBA" id="ARBA00022723"/>
    </source>
</evidence>
<keyword evidence="14 18" id="KW-0496">Mitochondrion</keyword>
<feature type="transmembrane region" description="Helical" evidence="18">
    <location>
        <begin position="239"/>
        <end position="261"/>
    </location>
</feature>
<feature type="transmembrane region" description="Helical" evidence="18">
    <location>
        <begin position="121"/>
        <end position="143"/>
    </location>
</feature>
<feature type="transmembrane region" description="Helical" evidence="18">
    <location>
        <begin position="188"/>
        <end position="209"/>
    </location>
</feature>
<dbReference type="Pfam" id="PF00033">
    <property type="entry name" value="Cytochrome_B"/>
    <property type="match status" value="1"/>
</dbReference>
<evidence type="ECO:0000256" key="3">
    <source>
        <dbReference type="ARBA" id="ARBA00013531"/>
    </source>
</evidence>
<feature type="transmembrane region" description="Helical" evidence="18">
    <location>
        <begin position="327"/>
        <end position="346"/>
    </location>
</feature>
<keyword evidence="5 17" id="KW-0349">Heme</keyword>
<evidence type="ECO:0000256" key="18">
    <source>
        <dbReference type="RuleBase" id="RU362117"/>
    </source>
</evidence>
<keyword evidence="12 17" id="KW-0408">Iron</keyword>
<feature type="transmembrane region" description="Helical" evidence="18">
    <location>
        <begin position="351"/>
        <end position="372"/>
    </location>
</feature>
<protein>
    <recommendedName>
        <fullName evidence="3 18">Cytochrome b</fullName>
    </recommendedName>
</protein>
<feature type="binding site" description="axial binding residue" evidence="17">
    <location>
        <position position="206"/>
    </location>
    <ligand>
        <name>heme b</name>
        <dbReference type="ChEBI" id="CHEBI:60344"/>
        <label>b566</label>
    </ligand>
    <ligandPart>
        <name>Fe</name>
        <dbReference type="ChEBI" id="CHEBI:18248"/>
    </ligandPart>
</feature>
<dbReference type="PROSITE" id="PS51002">
    <property type="entry name" value="CYTB_NTER"/>
    <property type="match status" value="1"/>
</dbReference>
<feature type="domain" description="Cytochrome b/b6 N-terminal region profile" evidence="19">
    <location>
        <begin position="3"/>
        <end position="219"/>
    </location>
</feature>
<evidence type="ECO:0000259" key="19">
    <source>
        <dbReference type="PROSITE" id="PS51002"/>
    </source>
</evidence>
<evidence type="ECO:0000256" key="1">
    <source>
        <dbReference type="ARBA" id="ARBA00002566"/>
    </source>
</evidence>
<comment type="subcellular location">
    <subcellularLocation>
        <location evidence="2">Mitochondrion inner membrane</location>
        <topology evidence="2">Multi-pass membrane protein</topology>
    </subcellularLocation>
</comment>
<keyword evidence="13" id="KW-0830">Ubiquinone</keyword>
<dbReference type="PANTHER" id="PTHR19271:SF16">
    <property type="entry name" value="CYTOCHROME B"/>
    <property type="match status" value="1"/>
</dbReference>
<dbReference type="GO" id="GO:0046872">
    <property type="term" value="F:metal ion binding"/>
    <property type="evidence" value="ECO:0007669"/>
    <property type="project" value="UniProtKB-UniRule"/>
</dbReference>
<name>A0A649UB80_9PLAT</name>
<dbReference type="InterPro" id="IPR005797">
    <property type="entry name" value="Cyt_b/b6_N"/>
</dbReference>
<feature type="binding site" description="axial binding residue" evidence="17">
    <location>
        <position position="107"/>
    </location>
    <ligand>
        <name>heme b</name>
        <dbReference type="ChEBI" id="CHEBI:60344"/>
        <label>b566</label>
    </ligand>
    <ligandPart>
        <name>Fe</name>
        <dbReference type="ChEBI" id="CHEBI:18248"/>
    </ligandPart>
</feature>
<evidence type="ECO:0000256" key="5">
    <source>
        <dbReference type="ARBA" id="ARBA00022617"/>
    </source>
</evidence>
<evidence type="ECO:0000256" key="17">
    <source>
        <dbReference type="PIRSR" id="PIRSR038885-2"/>
    </source>
</evidence>
<keyword evidence="4 18" id="KW-0813">Transport</keyword>
<dbReference type="CTD" id="4519"/>
<dbReference type="GeneID" id="42438725"/>
<accession>A0A649UB80</accession>
<evidence type="ECO:0000256" key="13">
    <source>
        <dbReference type="ARBA" id="ARBA00023075"/>
    </source>
</evidence>
<evidence type="ECO:0000256" key="16">
    <source>
        <dbReference type="PIRSR" id="PIRSR038885-1"/>
    </source>
</evidence>
<feature type="transmembrane region" description="Helical" evidence="18">
    <location>
        <begin position="83"/>
        <end position="109"/>
    </location>
</feature>
<comment type="similarity">
    <text evidence="18">Belongs to the cytochrome b family.</text>
</comment>
<dbReference type="GO" id="GO:0005743">
    <property type="term" value="C:mitochondrial inner membrane"/>
    <property type="evidence" value="ECO:0007669"/>
    <property type="project" value="UniProtKB-SubCell"/>
</dbReference>
<comment type="function">
    <text evidence="1 18">Component of the ubiquinol-cytochrome c reductase complex (complex III or cytochrome b-c1 complex) that is part of the mitochondrial respiratory chain. The b-c1 complex mediates electron transfer from ubiquinol to cytochrome c. Contributes to the generation of a proton gradient across the mitochondrial membrane that is then used for ATP synthesis.</text>
</comment>
<evidence type="ECO:0000256" key="4">
    <source>
        <dbReference type="ARBA" id="ARBA00022448"/>
    </source>
</evidence>
<organism evidence="21">
    <name type="scientific">Bipalium kewense</name>
    <dbReference type="NCBI Taxonomy" id="66750"/>
    <lineage>
        <taxon>Eukaryota</taxon>
        <taxon>Metazoa</taxon>
        <taxon>Spiralia</taxon>
        <taxon>Lophotrochozoa</taxon>
        <taxon>Platyhelminthes</taxon>
        <taxon>Rhabditophora</taxon>
        <taxon>Seriata</taxon>
        <taxon>Tricladida</taxon>
        <taxon>Continenticola</taxon>
        <taxon>Geoplanoidea</taxon>
        <taxon>Geoplanidae</taxon>
        <taxon>Bipaliinae</taxon>
        <taxon>Bipalium</taxon>
    </lineage>
</organism>
<dbReference type="InterPro" id="IPR030689">
    <property type="entry name" value="Cytochrome_b"/>
</dbReference>
<dbReference type="CDD" id="cd00284">
    <property type="entry name" value="Cytochrome_b_N"/>
    <property type="match status" value="1"/>
</dbReference>
<dbReference type="Pfam" id="PF00032">
    <property type="entry name" value="Cytochrom_B_C"/>
    <property type="match status" value="1"/>
</dbReference>
<evidence type="ECO:0000256" key="14">
    <source>
        <dbReference type="ARBA" id="ARBA00023128"/>
    </source>
</evidence>
<keyword evidence="9" id="KW-0999">Mitochondrion inner membrane</keyword>
<dbReference type="GO" id="GO:0008121">
    <property type="term" value="F:quinol-cytochrome-c reductase activity"/>
    <property type="evidence" value="ECO:0007669"/>
    <property type="project" value="InterPro"/>
</dbReference>
<gene>
    <name evidence="21" type="primary">CYTB</name>
</gene>
<dbReference type="InterPro" id="IPR016174">
    <property type="entry name" value="Di-haem_cyt_TM"/>
</dbReference>
<dbReference type="SUPFAM" id="SSF81342">
    <property type="entry name" value="Transmembrane di-heme cytochromes"/>
    <property type="match status" value="1"/>
</dbReference>
<dbReference type="PIRSF" id="PIRSF038885">
    <property type="entry name" value="COB"/>
    <property type="match status" value="1"/>
</dbReference>
<dbReference type="InterPro" id="IPR048260">
    <property type="entry name" value="Cytochrome_b_C_euk/bac"/>
</dbReference>
<dbReference type="AlphaFoldDB" id="A0A649UB80"/>
<evidence type="ECO:0000256" key="9">
    <source>
        <dbReference type="ARBA" id="ARBA00022792"/>
    </source>
</evidence>
<dbReference type="PROSITE" id="PS51003">
    <property type="entry name" value="CYTB_CTER"/>
    <property type="match status" value="1"/>
</dbReference>
<dbReference type="GO" id="GO:0045275">
    <property type="term" value="C:respiratory chain complex III"/>
    <property type="evidence" value="ECO:0007669"/>
    <property type="project" value="InterPro"/>
</dbReference>
<dbReference type="CDD" id="cd00290">
    <property type="entry name" value="cytochrome_b_C"/>
    <property type="match status" value="1"/>
</dbReference>
<evidence type="ECO:0000256" key="12">
    <source>
        <dbReference type="ARBA" id="ARBA00023004"/>
    </source>
</evidence>
<dbReference type="InterPro" id="IPR048259">
    <property type="entry name" value="Cytochrome_b_N_euk/bac"/>
</dbReference>
<keyword evidence="11 18" id="KW-1133">Transmembrane helix</keyword>
<evidence type="ECO:0000256" key="2">
    <source>
        <dbReference type="ARBA" id="ARBA00004448"/>
    </source>
</evidence>
<feature type="binding site" description="axial binding residue" evidence="17">
    <location>
        <position position="93"/>
    </location>
    <ligand>
        <name>heme b</name>
        <dbReference type="ChEBI" id="CHEBI:60344"/>
        <label>b562</label>
    </ligand>
    <ligandPart>
        <name>Fe</name>
        <dbReference type="ChEBI" id="CHEBI:18248"/>
    </ligandPart>
</feature>
<evidence type="ECO:0000313" key="21">
    <source>
        <dbReference type="EMBL" id="QGI24383.1"/>
    </source>
</evidence>
<dbReference type="InterPro" id="IPR027387">
    <property type="entry name" value="Cytb/b6-like_sf"/>
</dbReference>
<evidence type="ECO:0000256" key="7">
    <source>
        <dbReference type="ARBA" id="ARBA00022692"/>
    </source>
</evidence>
<feature type="transmembrane region" description="Helical" evidence="18">
    <location>
        <begin position="298"/>
        <end position="321"/>
    </location>
</feature>
<keyword evidence="8 17" id="KW-0479">Metal-binding</keyword>
<comment type="cofactor">
    <cofactor evidence="17">
        <name>heme</name>
        <dbReference type="ChEBI" id="CHEBI:30413"/>
    </cofactor>
    <text evidence="17">Binds 2 heme groups non-covalently.</text>
</comment>
<keyword evidence="10 18" id="KW-0249">Electron transport</keyword>
<dbReference type="Gene3D" id="1.20.810.10">
    <property type="entry name" value="Cytochrome Bc1 Complex, Chain C"/>
    <property type="match status" value="1"/>
</dbReference>
<feature type="domain" description="Cytochrome b/b6 C-terminal region profile" evidence="20">
    <location>
        <begin position="220"/>
        <end position="373"/>
    </location>
</feature>
<dbReference type="SUPFAM" id="SSF81648">
    <property type="entry name" value="a domain/subunit of cytochrome bc1 complex (Ubiquinol-cytochrome c reductase)"/>
    <property type="match status" value="1"/>
</dbReference>
<keyword evidence="6 18" id="KW-0679">Respiratory chain</keyword>
<dbReference type="InterPro" id="IPR036150">
    <property type="entry name" value="Cyt_b/b6_C_sf"/>
</dbReference>
<geneLocation type="mitochondrion" evidence="21"/>
<proteinExistence type="inferred from homology"/>
<comment type="cofactor">
    <cofactor evidence="18">
        <name>heme b</name>
        <dbReference type="ChEBI" id="CHEBI:60344"/>
    </cofactor>
    <text evidence="18">Binds 2 heme groups non-covalently.</text>
</comment>
<evidence type="ECO:0000256" key="15">
    <source>
        <dbReference type="ARBA" id="ARBA00023136"/>
    </source>
</evidence>
<dbReference type="PANTHER" id="PTHR19271">
    <property type="entry name" value="CYTOCHROME B"/>
    <property type="match status" value="1"/>
</dbReference>
<feature type="transmembrane region" description="Helical" evidence="18">
    <location>
        <begin position="39"/>
        <end position="63"/>
    </location>
</feature>
<sequence>MNVNNFFLSRFFIFRINDSVGRLINDLVIDLPSPKNISFFWNFGSLLGLFLGVQIVSGLFLSFSYVSNVDLAFSNVDLIVRDVFFGFFIRSLHSNGATFFFACLYLHIFRGIYFQSYVYEKVWLVGCWIFVISMAVAFLGYVLPWGQMSFWGATVITNLFSAIPYVGNNIVVWLWGGFSVSFPTLVRFFSLHFLLPFVIALFVVFHIFFLHETGSNNPLGISSDSQKIPFHPYFSFQDLIGFLSVGLIFSIVCFGFPFFFLDCENFLEANVLVTPPHIQPEWYFLPAYTILRAIPNKLGGVIALVMFIVVYFLLPFFSLRIYLGNGLVFRLVFFFWIFNFVILMWLGACSVVYPFITISRISSFFYFFFFFFF</sequence>
<feature type="binding site" description="axial binding residue" evidence="17">
    <location>
        <position position="192"/>
    </location>
    <ligand>
        <name>heme b</name>
        <dbReference type="ChEBI" id="CHEBI:60344"/>
        <label>b562</label>
    </ligand>
    <ligandPart>
        <name>Fe</name>
        <dbReference type="ChEBI" id="CHEBI:18248"/>
    </ligandPart>
</feature>
<dbReference type="GO" id="GO:0006122">
    <property type="term" value="P:mitochondrial electron transport, ubiquinol to cytochrome c"/>
    <property type="evidence" value="ECO:0007669"/>
    <property type="project" value="TreeGrafter"/>
</dbReference>
<evidence type="ECO:0000259" key="20">
    <source>
        <dbReference type="PROSITE" id="PS51003"/>
    </source>
</evidence>
<evidence type="ECO:0000256" key="10">
    <source>
        <dbReference type="ARBA" id="ARBA00022982"/>
    </source>
</evidence>
<reference evidence="21" key="1">
    <citation type="journal article" date="2019" name="Mitochondrial DNA Part B Resour">
        <title>Complete mitogenome of the giant invasive hammerhead flatworm Bipalium kewense.</title>
        <authorList>
            <person name="Gastineau R."/>
            <person name="Justine J.-L."/>
            <person name="Lemieux C."/>
            <person name="Turmel M."/>
            <person name="Witkowski A."/>
        </authorList>
    </citation>
    <scope>NUCLEOTIDE SEQUENCE</scope>
</reference>
<keyword evidence="7 18" id="KW-0812">Transmembrane</keyword>
<feature type="binding site" evidence="16">
    <location>
        <position position="211"/>
    </location>
    <ligand>
        <name>a ubiquinone</name>
        <dbReference type="ChEBI" id="CHEBI:16389"/>
    </ligand>
</feature>
<evidence type="ECO:0000256" key="11">
    <source>
        <dbReference type="ARBA" id="ARBA00022989"/>
    </source>
</evidence>
<dbReference type="InterPro" id="IPR005798">
    <property type="entry name" value="Cyt_b/b6_C"/>
</dbReference>
<dbReference type="GO" id="GO:0016491">
    <property type="term" value="F:oxidoreductase activity"/>
    <property type="evidence" value="ECO:0007669"/>
    <property type="project" value="UniProtKB-UniRule"/>
</dbReference>